<evidence type="ECO:0000313" key="1">
    <source>
        <dbReference type="EMBL" id="MBT2989210.1"/>
    </source>
</evidence>
<reference evidence="1 2" key="1">
    <citation type="submission" date="2021-05" db="EMBL/GenBank/DDBJ databases">
        <title>Genetic and Functional Diversity in Clade A Lucinid endosymbionts from the Bahamas.</title>
        <authorList>
            <person name="Giani N.M."/>
            <person name="Engel A.S."/>
            <person name="Campbell B.J."/>
        </authorList>
    </citation>
    <scope>NUCLEOTIDE SEQUENCE [LARGE SCALE GENOMIC DNA]</scope>
    <source>
        <strain evidence="1">LUC16012Gg_MoonRockCtena</strain>
    </source>
</reference>
<protein>
    <submittedName>
        <fullName evidence="1">Uncharacterized protein</fullName>
    </submittedName>
</protein>
<dbReference type="AlphaFoldDB" id="A0A944QUS4"/>
<accession>A0A944QUS4</accession>
<dbReference type="Proteomes" id="UP000770889">
    <property type="component" value="Unassembled WGS sequence"/>
</dbReference>
<proteinExistence type="predicted"/>
<sequence length="333" mass="38003">MEILVLMVASSVVCAAEIDSVTTRSVALENSRAAINRIFNQRIKRGIDEANRKRISIHSVGDLELYREGEYCDEQVLYRELRKAIFESNTATWGLKGYHIDVQLRSLLARKSYSLPLNDSIYRDIDYLEGISLNLKELSDVVKVERELIGVDKLGHFFAEGWRYFEMVAFDDKSLYDALAWGREKESGLFGYSTTGIFSYADLVANFNGMRFWNRVLLKQDDPLTGVIANLLQRPYVTCDIQIVDSFKAGKVVKAWEFNREFDIGEFIDASWDEGNNCNSYADPLIEAKVTKRIRDVDPDFACPSLKAACSRSRVKYGDYARFLLHPSCLNAE</sequence>
<evidence type="ECO:0000313" key="2">
    <source>
        <dbReference type="Proteomes" id="UP000770889"/>
    </source>
</evidence>
<dbReference type="EMBL" id="JAHHGM010000007">
    <property type="protein sequence ID" value="MBT2989210.1"/>
    <property type="molecule type" value="Genomic_DNA"/>
</dbReference>
<gene>
    <name evidence="1" type="ORF">KME65_09620</name>
</gene>
<comment type="caution">
    <text evidence="1">The sequence shown here is derived from an EMBL/GenBank/DDBJ whole genome shotgun (WGS) entry which is preliminary data.</text>
</comment>
<organism evidence="1 2">
    <name type="scientific">Candidatus Thiodiazotropha taylori</name>
    <dbReference type="NCBI Taxonomy" id="2792791"/>
    <lineage>
        <taxon>Bacteria</taxon>
        <taxon>Pseudomonadati</taxon>
        <taxon>Pseudomonadota</taxon>
        <taxon>Gammaproteobacteria</taxon>
        <taxon>Chromatiales</taxon>
        <taxon>Sedimenticolaceae</taxon>
        <taxon>Candidatus Thiodiazotropha</taxon>
    </lineage>
</organism>
<name>A0A944QUS4_9GAMM</name>